<keyword evidence="3" id="KW-1185">Reference proteome</keyword>
<evidence type="ECO:0000313" key="2">
    <source>
        <dbReference type="EMBL" id="KZF24390.1"/>
    </source>
</evidence>
<evidence type="ECO:0000256" key="1">
    <source>
        <dbReference type="SAM" id="MobiDB-lite"/>
    </source>
</evidence>
<dbReference type="GeneID" id="28897268"/>
<feature type="compositionally biased region" description="Low complexity" evidence="1">
    <location>
        <begin position="277"/>
        <end position="288"/>
    </location>
</feature>
<accession>A0A165I4Y6</accession>
<evidence type="ECO:0000313" key="3">
    <source>
        <dbReference type="Proteomes" id="UP000076632"/>
    </source>
</evidence>
<feature type="compositionally biased region" description="Basic and acidic residues" evidence="1">
    <location>
        <begin position="257"/>
        <end position="268"/>
    </location>
</feature>
<gene>
    <name evidence="2" type="ORF">L228DRAFT_245315</name>
</gene>
<dbReference type="OMA" id="LQGMHIL"/>
<dbReference type="STRING" id="1328760.A0A165I4Y6"/>
<feature type="compositionally biased region" description="Basic and acidic residues" evidence="1">
    <location>
        <begin position="164"/>
        <end position="176"/>
    </location>
</feature>
<dbReference type="PANTHER" id="PTHR38702">
    <property type="entry name" value="CALPONIN-HOMOLOGY (CH) DOMAIN-CONTAINING PROTEIN"/>
    <property type="match status" value="1"/>
</dbReference>
<reference evidence="2 3" key="1">
    <citation type="journal article" date="2016" name="Fungal Biol.">
        <title>The genome of Xylona heveae provides a window into fungal endophytism.</title>
        <authorList>
            <person name="Gazis R."/>
            <person name="Kuo A."/>
            <person name="Riley R."/>
            <person name="LaButti K."/>
            <person name="Lipzen A."/>
            <person name="Lin J."/>
            <person name="Amirebrahimi M."/>
            <person name="Hesse C.N."/>
            <person name="Spatafora J.W."/>
            <person name="Henrissat B."/>
            <person name="Hainaut M."/>
            <person name="Grigoriev I.V."/>
            <person name="Hibbett D.S."/>
        </authorList>
    </citation>
    <scope>NUCLEOTIDE SEQUENCE [LARGE SCALE GENOMIC DNA]</scope>
    <source>
        <strain evidence="2 3">TC161</strain>
    </source>
</reference>
<feature type="compositionally biased region" description="Basic and acidic residues" evidence="1">
    <location>
        <begin position="120"/>
        <end position="137"/>
    </location>
</feature>
<proteinExistence type="predicted"/>
<dbReference type="InParanoid" id="A0A165I4Y6"/>
<protein>
    <submittedName>
        <fullName evidence="2">Uncharacterized protein</fullName>
    </submittedName>
</protein>
<dbReference type="Proteomes" id="UP000076632">
    <property type="component" value="Unassembled WGS sequence"/>
</dbReference>
<dbReference type="EMBL" id="KV407456">
    <property type="protein sequence ID" value="KZF24390.1"/>
    <property type="molecule type" value="Genomic_DNA"/>
</dbReference>
<sequence length="556" mass="62231">MAFAERSTTPVPTVAVVPDLRSQSPSPSASPTPAISAIPHLERCASTTSSASSLSGSSSASRVSSNGDPRRRGYLRPQPTSFAESARNRESVMSLGSIAHLQYYFARTGLLDGKGAQLARPDDKSTDQKNESRRIRTPELFLTLPAPPSAAESSYNNNNNNNLRDPKIADTSHELHWGSGLVGSPVDESDATDDDWDDNEPAMLPPTVSTYNYRTKYVPPPPSPRQLRKELREAVRIARQTLQEVDPRNVPKQAEAGSDKDHAGEETNHVSPEAHSSRQSPSSPTTPQGWYEIQGVHLVDVMTLAIRAAKVYYTSHENPARLAAIKSERKIREELLAVLDVLKRMATRDFAGGIREAEIDTLQKWLSDVDRIVNLEEVQERQEVKERRNREWLDGEWQGRELEREWLFLKSFDNDPCDLPPWTPIASSNSIPTEFLAAFRDGRRLINLHNQMVRKSKRPFGEIAVFHNDTAKPYRCAENLRFWRKAAEIRWELKLEFDVMGIVLGENRDAWAAFEAAIFTWCKGVREELTIEWKTEAAERAASRPGTAQTVSGGGA</sequence>
<feature type="compositionally biased region" description="Basic and acidic residues" evidence="1">
    <location>
        <begin position="227"/>
        <end position="236"/>
    </location>
</feature>
<feature type="region of interest" description="Disordered" evidence="1">
    <location>
        <begin position="115"/>
        <end position="289"/>
    </location>
</feature>
<name>A0A165I4Y6_XYLHT</name>
<dbReference type="RefSeq" id="XP_018189945.1">
    <property type="nucleotide sequence ID" value="XM_018332131.1"/>
</dbReference>
<feature type="compositionally biased region" description="Acidic residues" evidence="1">
    <location>
        <begin position="187"/>
        <end position="200"/>
    </location>
</feature>
<dbReference type="OrthoDB" id="2534759at2759"/>
<organism evidence="2 3">
    <name type="scientific">Xylona heveae (strain CBS 132557 / TC161)</name>
    <dbReference type="NCBI Taxonomy" id="1328760"/>
    <lineage>
        <taxon>Eukaryota</taxon>
        <taxon>Fungi</taxon>
        <taxon>Dikarya</taxon>
        <taxon>Ascomycota</taxon>
        <taxon>Pezizomycotina</taxon>
        <taxon>Xylonomycetes</taxon>
        <taxon>Xylonales</taxon>
        <taxon>Xylonaceae</taxon>
        <taxon>Xylona</taxon>
    </lineage>
</organism>
<dbReference type="AlphaFoldDB" id="A0A165I4Y6"/>
<feature type="compositionally biased region" description="Low complexity" evidence="1">
    <location>
        <begin position="8"/>
        <end position="65"/>
    </location>
</feature>
<dbReference type="PANTHER" id="PTHR38702:SF1">
    <property type="entry name" value="CALPONIN-HOMOLOGY (CH) DOMAIN-CONTAINING PROTEIN"/>
    <property type="match status" value="1"/>
</dbReference>
<feature type="region of interest" description="Disordered" evidence="1">
    <location>
        <begin position="1"/>
        <end position="88"/>
    </location>
</feature>